<proteinExistence type="predicted"/>
<protein>
    <submittedName>
        <fullName evidence="8">Major facilitator superfamily MFS_1</fullName>
    </submittedName>
</protein>
<dbReference type="GO" id="GO:0022857">
    <property type="term" value="F:transmembrane transporter activity"/>
    <property type="evidence" value="ECO:0007669"/>
    <property type="project" value="InterPro"/>
</dbReference>
<keyword evidence="2" id="KW-0813">Transport</keyword>
<dbReference type="PANTHER" id="PTHR42718:SF9">
    <property type="entry name" value="MAJOR FACILITATOR SUPERFAMILY MULTIDRUG TRANSPORTER MFSC"/>
    <property type="match status" value="1"/>
</dbReference>
<keyword evidence="3 6" id="KW-0812">Transmembrane</keyword>
<feature type="transmembrane region" description="Helical" evidence="6">
    <location>
        <begin position="335"/>
        <end position="357"/>
    </location>
</feature>
<dbReference type="PRINTS" id="PR01036">
    <property type="entry name" value="TCRTETB"/>
</dbReference>
<feature type="transmembrane region" description="Helical" evidence="6">
    <location>
        <begin position="174"/>
        <end position="195"/>
    </location>
</feature>
<dbReference type="InterPro" id="IPR011701">
    <property type="entry name" value="MFS"/>
</dbReference>
<dbReference type="HOGENOM" id="CLU_000960_2_5_2"/>
<evidence type="ECO:0000259" key="7">
    <source>
        <dbReference type="PROSITE" id="PS50850"/>
    </source>
</evidence>
<name>Q2FMK9_METHJ</name>
<evidence type="ECO:0000256" key="2">
    <source>
        <dbReference type="ARBA" id="ARBA00022448"/>
    </source>
</evidence>
<keyword evidence="9" id="KW-1185">Reference proteome</keyword>
<dbReference type="STRING" id="323259.Mhun_0464"/>
<evidence type="ECO:0000256" key="5">
    <source>
        <dbReference type="ARBA" id="ARBA00023136"/>
    </source>
</evidence>
<dbReference type="Pfam" id="PF07690">
    <property type="entry name" value="MFS_1"/>
    <property type="match status" value="2"/>
</dbReference>
<dbReference type="AlphaFoldDB" id="Q2FMK9"/>
<organism evidence="8 9">
    <name type="scientific">Methanospirillum hungatei JF-1 (strain ATCC 27890 / DSM 864 / NBRC 100397 / JF-1)</name>
    <dbReference type="NCBI Taxonomy" id="323259"/>
    <lineage>
        <taxon>Archaea</taxon>
        <taxon>Methanobacteriati</taxon>
        <taxon>Methanobacteriota</taxon>
        <taxon>Stenosarchaea group</taxon>
        <taxon>Methanomicrobia</taxon>
        <taxon>Methanomicrobiales</taxon>
        <taxon>Methanospirillaceae</taxon>
        <taxon>Methanospirillum</taxon>
    </lineage>
</organism>
<feature type="transmembrane region" description="Helical" evidence="6">
    <location>
        <begin position="55"/>
        <end position="74"/>
    </location>
</feature>
<dbReference type="CDD" id="cd17504">
    <property type="entry name" value="MFS_MMR_MDR_like"/>
    <property type="match status" value="1"/>
</dbReference>
<dbReference type="InParanoid" id="Q2FMK9"/>
<dbReference type="KEGG" id="mhu:Mhun_0464"/>
<feature type="transmembrane region" description="Helical" evidence="6">
    <location>
        <begin position="308"/>
        <end position="329"/>
    </location>
</feature>
<reference evidence="9" key="1">
    <citation type="journal article" date="2016" name="Stand. Genomic Sci.">
        <title>Complete genome sequence of Methanospirillum hungatei type strain JF1.</title>
        <authorList>
            <person name="Gunsalus R.P."/>
            <person name="Cook L.E."/>
            <person name="Crable B."/>
            <person name="Rohlin L."/>
            <person name="McDonald E."/>
            <person name="Mouttaki H."/>
            <person name="Sieber J.R."/>
            <person name="Poweleit N."/>
            <person name="Zhou H."/>
            <person name="Lapidus A.L."/>
            <person name="Daligault H.E."/>
            <person name="Land M."/>
            <person name="Gilna P."/>
            <person name="Ivanova N."/>
            <person name="Kyrpides N."/>
            <person name="Culley D.E."/>
            <person name="McInerney M.J."/>
        </authorList>
    </citation>
    <scope>NUCLEOTIDE SEQUENCE [LARGE SCALE GENOMIC DNA]</scope>
    <source>
        <strain evidence="9">ATCC 27890 / DSM 864 / NBRC 100397 / JF-1</strain>
    </source>
</reference>
<sequence>MAGESMLTAALPEIEHEFSVPGIYESWILPIVLLVGAAASPFVGTAGDRFGHKRLLIICLVIYSVGLISGLVAPDIWVLLFGRAMQGAGIAAFPLGYAIIRQRLCETGADTGIGIISAMYGAGTFIGVITGSFITGLFSWRVTYMVLIPATCILLLCIWKYIGDDEPVNGHGSLDFAGFFSLLLFLLLSLVFFSLPTEDQIGFFGLLLLVSAVLVFGLFIRIERRASHPLADIQLMKRRPVAVFMVIGFLTVFTFFVLLQMMPYIIRLPTGLALSAEMVGLILIPGTLCDMAAGPLTGRMIPVIGCRLPCITGSLLLLSAGCLLFLFPVTLPVLVIAWMVFSFGMSMLATADLIGVLEFIGEERTAEATGIIQSMQTLGGMIGPIVTGIILATSQVSTMYLGEIWEIPKTGTYYQVFLVVIIISSLLLVISWIYVKDRRKERNEHTHPSV</sequence>
<dbReference type="InterPro" id="IPR020846">
    <property type="entry name" value="MFS_dom"/>
</dbReference>
<dbReference type="SUPFAM" id="SSF103473">
    <property type="entry name" value="MFS general substrate transporter"/>
    <property type="match status" value="1"/>
</dbReference>
<accession>Q2FMK9</accession>
<dbReference type="GO" id="GO:0016020">
    <property type="term" value="C:membrane"/>
    <property type="evidence" value="ECO:0007669"/>
    <property type="project" value="UniProtKB-SubCell"/>
</dbReference>
<evidence type="ECO:0000313" key="8">
    <source>
        <dbReference type="EMBL" id="ABD40226.1"/>
    </source>
</evidence>
<evidence type="ECO:0000256" key="6">
    <source>
        <dbReference type="SAM" id="Phobius"/>
    </source>
</evidence>
<dbReference type="EMBL" id="CP000254">
    <property type="protein sequence ID" value="ABD40226.1"/>
    <property type="molecule type" value="Genomic_DNA"/>
</dbReference>
<feature type="transmembrane region" description="Helical" evidence="6">
    <location>
        <begin position="241"/>
        <end position="266"/>
    </location>
</feature>
<feature type="transmembrane region" description="Helical" evidence="6">
    <location>
        <begin position="378"/>
        <end position="401"/>
    </location>
</feature>
<feature type="transmembrane region" description="Helical" evidence="6">
    <location>
        <begin position="27"/>
        <end position="43"/>
    </location>
</feature>
<keyword evidence="4 6" id="KW-1133">Transmembrane helix</keyword>
<dbReference type="InterPro" id="IPR036259">
    <property type="entry name" value="MFS_trans_sf"/>
</dbReference>
<dbReference type="PROSITE" id="PS50850">
    <property type="entry name" value="MFS"/>
    <property type="match status" value="1"/>
</dbReference>
<keyword evidence="5 6" id="KW-0472">Membrane</keyword>
<evidence type="ECO:0000256" key="1">
    <source>
        <dbReference type="ARBA" id="ARBA00004141"/>
    </source>
</evidence>
<comment type="subcellular location">
    <subcellularLocation>
        <location evidence="1">Membrane</location>
        <topology evidence="1">Multi-pass membrane protein</topology>
    </subcellularLocation>
</comment>
<feature type="transmembrane region" description="Helical" evidence="6">
    <location>
        <begin position="201"/>
        <end position="220"/>
    </location>
</feature>
<feature type="domain" description="Major facilitator superfamily (MFS) profile" evidence="7">
    <location>
        <begin position="1"/>
        <end position="439"/>
    </location>
</feature>
<evidence type="ECO:0000313" key="9">
    <source>
        <dbReference type="Proteomes" id="UP000001941"/>
    </source>
</evidence>
<dbReference type="EnsemblBacteria" id="ABD40226">
    <property type="protein sequence ID" value="ABD40226"/>
    <property type="gene ID" value="Mhun_0464"/>
</dbReference>
<dbReference type="Gene3D" id="1.20.1720.10">
    <property type="entry name" value="Multidrug resistance protein D"/>
    <property type="match status" value="1"/>
</dbReference>
<evidence type="ECO:0000256" key="4">
    <source>
        <dbReference type="ARBA" id="ARBA00022989"/>
    </source>
</evidence>
<feature type="transmembrane region" description="Helical" evidence="6">
    <location>
        <begin position="278"/>
        <end position="296"/>
    </location>
</feature>
<dbReference type="eggNOG" id="arCOG00144">
    <property type="taxonomic scope" value="Archaea"/>
</dbReference>
<dbReference type="Gene3D" id="1.20.1250.20">
    <property type="entry name" value="MFS general substrate transporter like domains"/>
    <property type="match status" value="1"/>
</dbReference>
<feature type="transmembrane region" description="Helical" evidence="6">
    <location>
        <begin position="144"/>
        <end position="162"/>
    </location>
</feature>
<dbReference type="PANTHER" id="PTHR42718">
    <property type="entry name" value="MAJOR FACILITATOR SUPERFAMILY MULTIDRUG TRANSPORTER MFSC"/>
    <property type="match status" value="1"/>
</dbReference>
<feature type="transmembrane region" description="Helical" evidence="6">
    <location>
        <begin position="112"/>
        <end position="138"/>
    </location>
</feature>
<gene>
    <name evidence="8" type="ordered locus">Mhun_0464</name>
</gene>
<feature type="transmembrane region" description="Helical" evidence="6">
    <location>
        <begin position="80"/>
        <end position="100"/>
    </location>
</feature>
<evidence type="ECO:0000256" key="3">
    <source>
        <dbReference type="ARBA" id="ARBA00022692"/>
    </source>
</evidence>
<feature type="transmembrane region" description="Helical" evidence="6">
    <location>
        <begin position="413"/>
        <end position="435"/>
    </location>
</feature>
<dbReference type="Proteomes" id="UP000001941">
    <property type="component" value="Chromosome"/>
</dbReference>